<dbReference type="WBParaSite" id="Minc3s01382g23330">
    <property type="protein sequence ID" value="Minc3s01382g23330"/>
    <property type="gene ID" value="Minc3s01382g23330"/>
</dbReference>
<protein>
    <recommendedName>
        <fullName evidence="2">Peroxin-19</fullName>
    </recommendedName>
</protein>
<dbReference type="Pfam" id="PF04614">
    <property type="entry name" value="Pex19"/>
    <property type="match status" value="1"/>
</dbReference>
<keyword evidence="4" id="KW-1185">Reference proteome</keyword>
<dbReference type="WBParaSite" id="Minc3s01399g23496">
    <property type="protein sequence ID" value="Minc3s01399g23496"/>
    <property type="gene ID" value="Minc3s01399g23496"/>
</dbReference>
<sequence length="208" mass="23480">MQKIDDEATEKAAQKFEEMLNQMADEMQAENQLNSPSSNIRNSKNGSSNWENTKSVFNDLLLNNGTENDDRKLVEAFANLSFNQGSTNDLMESLIQTAVSKDVMYAPLKEMHSKFGIYLETKRDSLDSELLRNYNEQFRILTRLLQLYAEEESLPSTSTSSEETSAKEARATLIANLWIEMQNYGLPPPEITSENNSASSTLNECSII</sequence>
<dbReference type="PANTHER" id="PTHR12774:SF2">
    <property type="entry name" value="PEROXISOMAL BIOGENESIS FACTOR 19"/>
    <property type="match status" value="1"/>
</dbReference>
<dbReference type="AlphaFoldDB" id="A0A914MF12"/>
<dbReference type="GO" id="GO:0045046">
    <property type="term" value="P:protein import into peroxisome membrane"/>
    <property type="evidence" value="ECO:0007669"/>
    <property type="project" value="TreeGrafter"/>
</dbReference>
<comment type="similarity">
    <text evidence="1">Belongs to the peroxin-19 family.</text>
</comment>
<evidence type="ECO:0000313" key="4">
    <source>
        <dbReference type="Proteomes" id="UP000887563"/>
    </source>
</evidence>
<dbReference type="Gene3D" id="1.20.120.900">
    <property type="entry name" value="Pex19, mPTS binding domain"/>
    <property type="match status" value="1"/>
</dbReference>
<accession>A0A914MF12</accession>
<organism evidence="4 5">
    <name type="scientific">Meloidogyne incognita</name>
    <name type="common">Southern root-knot nematode worm</name>
    <name type="synonym">Oxyuris incognita</name>
    <dbReference type="NCBI Taxonomy" id="6306"/>
    <lineage>
        <taxon>Eukaryota</taxon>
        <taxon>Metazoa</taxon>
        <taxon>Ecdysozoa</taxon>
        <taxon>Nematoda</taxon>
        <taxon>Chromadorea</taxon>
        <taxon>Rhabditida</taxon>
        <taxon>Tylenchina</taxon>
        <taxon>Tylenchomorpha</taxon>
        <taxon>Tylenchoidea</taxon>
        <taxon>Meloidogynidae</taxon>
        <taxon>Meloidogyninae</taxon>
        <taxon>Meloidogyne</taxon>
        <taxon>Meloidogyne incognita group</taxon>
    </lineage>
</organism>
<dbReference type="InterPro" id="IPR006708">
    <property type="entry name" value="Pex19"/>
</dbReference>
<evidence type="ECO:0000313" key="6">
    <source>
        <dbReference type="WBParaSite" id="Minc3s01399g23496"/>
    </source>
</evidence>
<dbReference type="PANTHER" id="PTHR12774">
    <property type="entry name" value="PEROXISOMAL BIOGENESIS FACTOR 19"/>
    <property type="match status" value="1"/>
</dbReference>
<dbReference type="GO" id="GO:0005778">
    <property type="term" value="C:peroxisomal membrane"/>
    <property type="evidence" value="ECO:0007669"/>
    <property type="project" value="TreeGrafter"/>
</dbReference>
<evidence type="ECO:0000256" key="2">
    <source>
        <dbReference type="ARBA" id="ARBA00029688"/>
    </source>
</evidence>
<name>A0A914MF12_MELIC</name>
<feature type="region of interest" description="Disordered" evidence="3">
    <location>
        <begin position="1"/>
        <end position="48"/>
    </location>
</feature>
<evidence type="ECO:0000256" key="3">
    <source>
        <dbReference type="SAM" id="MobiDB-lite"/>
    </source>
</evidence>
<feature type="compositionally biased region" description="Polar residues" evidence="3">
    <location>
        <begin position="29"/>
        <end position="48"/>
    </location>
</feature>
<proteinExistence type="inferred from homology"/>
<evidence type="ECO:0000313" key="5">
    <source>
        <dbReference type="WBParaSite" id="Minc3s01382g23330"/>
    </source>
</evidence>
<evidence type="ECO:0000256" key="1">
    <source>
        <dbReference type="ARBA" id="ARBA00006326"/>
    </source>
</evidence>
<reference evidence="5 6" key="1">
    <citation type="submission" date="2022-11" db="UniProtKB">
        <authorList>
            <consortium name="WormBaseParasite"/>
        </authorList>
    </citation>
    <scope>IDENTIFICATION</scope>
</reference>
<dbReference type="InterPro" id="IPR038322">
    <property type="entry name" value="Pex19_C_sf"/>
</dbReference>
<feature type="compositionally biased region" description="Basic and acidic residues" evidence="3">
    <location>
        <begin position="1"/>
        <end position="18"/>
    </location>
</feature>
<dbReference type="Proteomes" id="UP000887563">
    <property type="component" value="Unplaced"/>
</dbReference>
<dbReference type="GO" id="GO:0033328">
    <property type="term" value="F:peroxisome membrane targeting sequence binding"/>
    <property type="evidence" value="ECO:0007669"/>
    <property type="project" value="TreeGrafter"/>
</dbReference>